<accession>A0A0J7ZKX4</accession>
<dbReference type="PATRIC" id="fig|1938.3.peg.4"/>
<name>A0A0J7ZKX4_STRVR</name>
<protein>
    <recommendedName>
        <fullName evidence="3">PIN domain-containing protein</fullName>
    </recommendedName>
</protein>
<gene>
    <name evidence="1" type="ORF">ACM01_02065</name>
</gene>
<comment type="caution">
    <text evidence="1">The sequence shown here is derived from an EMBL/GenBank/DDBJ whole genome shotgun (WGS) entry which is preliminary data.</text>
</comment>
<dbReference type="RefSeq" id="WP_048579266.1">
    <property type="nucleotide sequence ID" value="NZ_LFNT01000002.1"/>
</dbReference>
<evidence type="ECO:0000313" key="2">
    <source>
        <dbReference type="Proteomes" id="UP000037432"/>
    </source>
</evidence>
<sequence length="129" mass="13461">MNPVAPVDVVLDDSALLALGSGNALASRLLYQAAETAAWRVHVALATLAEADRVRTGLAGHLGMLDQVVFHPLDLAAVLAASGHERSLGWCHTHHVAMPGPERPDGARVATVQPKAWDGAGVRVLDLAP</sequence>
<dbReference type="Proteomes" id="UP000037432">
    <property type="component" value="Unassembled WGS sequence"/>
</dbReference>
<dbReference type="OrthoDB" id="3214375at2"/>
<evidence type="ECO:0008006" key="3">
    <source>
        <dbReference type="Google" id="ProtNLM"/>
    </source>
</evidence>
<dbReference type="AlphaFoldDB" id="A0A0J7ZKX4"/>
<evidence type="ECO:0000313" key="1">
    <source>
        <dbReference type="EMBL" id="KMS76666.1"/>
    </source>
</evidence>
<reference evidence="1 2" key="1">
    <citation type="submission" date="2015-06" db="EMBL/GenBank/DDBJ databases">
        <authorList>
            <person name="Ju K.-S."/>
            <person name="Doroghazi J.R."/>
            <person name="Metcalf W.W."/>
        </authorList>
    </citation>
    <scope>NUCLEOTIDE SEQUENCE [LARGE SCALE GENOMIC DNA]</scope>
    <source>
        <strain evidence="1 2">NRRL 3414</strain>
    </source>
</reference>
<organism evidence="1 2">
    <name type="scientific">Streptomyces viridochromogenes</name>
    <dbReference type="NCBI Taxonomy" id="1938"/>
    <lineage>
        <taxon>Bacteria</taxon>
        <taxon>Bacillati</taxon>
        <taxon>Actinomycetota</taxon>
        <taxon>Actinomycetes</taxon>
        <taxon>Kitasatosporales</taxon>
        <taxon>Streptomycetaceae</taxon>
        <taxon>Streptomyces</taxon>
    </lineage>
</organism>
<dbReference type="EMBL" id="LFNT01000002">
    <property type="protein sequence ID" value="KMS76666.1"/>
    <property type="molecule type" value="Genomic_DNA"/>
</dbReference>
<proteinExistence type="predicted"/>